<evidence type="ECO:0000256" key="1">
    <source>
        <dbReference type="ARBA" id="ARBA00001946"/>
    </source>
</evidence>
<dbReference type="InterPro" id="IPR017438">
    <property type="entry name" value="ATP-NAD_kinase_N"/>
</dbReference>
<dbReference type="Gene3D" id="3.40.50.10330">
    <property type="entry name" value="Probable inorganic polyphosphate/atp-NAD kinase, domain 1"/>
    <property type="match status" value="1"/>
</dbReference>
<protein>
    <submittedName>
        <fullName evidence="4">Diacylglycerol kinase family lipid kinase</fullName>
    </submittedName>
</protein>
<dbReference type="EMBL" id="JAEMNV010000002">
    <property type="protein sequence ID" value="MBJ8338381.1"/>
    <property type="molecule type" value="Genomic_DNA"/>
</dbReference>
<dbReference type="SMART" id="SM00046">
    <property type="entry name" value="DAGKc"/>
    <property type="match status" value="1"/>
</dbReference>
<dbReference type="PANTHER" id="PTHR12358:SF106">
    <property type="entry name" value="LIPID KINASE YEGS"/>
    <property type="match status" value="1"/>
</dbReference>
<dbReference type="InterPro" id="IPR001206">
    <property type="entry name" value="Diacylglycerol_kinase_cat_dom"/>
</dbReference>
<evidence type="ECO:0000313" key="4">
    <source>
        <dbReference type="EMBL" id="MBJ8338381.1"/>
    </source>
</evidence>
<dbReference type="InterPro" id="IPR050187">
    <property type="entry name" value="Lipid_Phosphate_FormReg"/>
</dbReference>
<dbReference type="GO" id="GO:0005886">
    <property type="term" value="C:plasma membrane"/>
    <property type="evidence" value="ECO:0007669"/>
    <property type="project" value="TreeGrafter"/>
</dbReference>
<evidence type="ECO:0000256" key="2">
    <source>
        <dbReference type="ARBA" id="ARBA00005983"/>
    </source>
</evidence>
<feature type="domain" description="DAGKc" evidence="3">
    <location>
        <begin position="1"/>
        <end position="140"/>
    </location>
</feature>
<dbReference type="RefSeq" id="WP_199703079.1">
    <property type="nucleotide sequence ID" value="NZ_JAEMNV010000002.1"/>
</dbReference>
<name>A0A934NN97_9NOCA</name>
<evidence type="ECO:0000313" key="5">
    <source>
        <dbReference type="Proteomes" id="UP000655868"/>
    </source>
</evidence>
<dbReference type="Proteomes" id="UP000655868">
    <property type="component" value="Unassembled WGS sequence"/>
</dbReference>
<dbReference type="Gene3D" id="2.60.200.40">
    <property type="match status" value="1"/>
</dbReference>
<keyword evidence="4" id="KW-0418">Kinase</keyword>
<dbReference type="AlphaFoldDB" id="A0A934NN97"/>
<dbReference type="InterPro" id="IPR016064">
    <property type="entry name" value="NAD/diacylglycerol_kinase_sf"/>
</dbReference>
<gene>
    <name evidence="4" type="ORF">JGU71_05760</name>
</gene>
<evidence type="ECO:0000259" key="3">
    <source>
        <dbReference type="PROSITE" id="PS50146"/>
    </source>
</evidence>
<comment type="caution">
    <text evidence="4">The sequence shown here is derived from an EMBL/GenBank/DDBJ whole genome shotgun (WGS) entry which is preliminary data.</text>
</comment>
<proteinExistence type="inferred from homology"/>
<sequence length="316" mass="33622">MRALLIVNPNATSTTPAARDLLAHALESRVSLVVAHTSHRGHAAELAEQAAADGIDLIVVHGGDGTVNEAINGFLAPPTRGAAPVGWTPQIAVLPGGSANVFARSLGIAADPVDATNQLIDLIGAGVRRRIGLGYADKRWFTFNSGLGIDARVCESIDNSRNNGHIVSPSRYVRAAITEFFKSIGNDPTLTIECPDREPVDGVHYAFVSNSSPWTYMGTRPVHTNPNTSFDTGLGVFAMRSMGVASGLRVSRQLLAEGAEPKSSKLFRVDDVPRVRITAAEPIGFQMDGDYLGMREEVEFFSVPAAIEVVAPLTPQ</sequence>
<accession>A0A934NN97</accession>
<reference evidence="4" key="1">
    <citation type="submission" date="2020-12" db="EMBL/GenBank/DDBJ databases">
        <title>Antrihabitans popcorni sp. nov. and Antrihabitans auranticaus sp. nov., isolated from a larva cave.</title>
        <authorList>
            <person name="Lee S.D."/>
            <person name="Kim I.S."/>
        </authorList>
    </citation>
    <scope>NUCLEOTIDE SEQUENCE</scope>
    <source>
        <strain evidence="4">YC3-6</strain>
    </source>
</reference>
<comment type="cofactor">
    <cofactor evidence="1">
        <name>Mg(2+)</name>
        <dbReference type="ChEBI" id="CHEBI:18420"/>
    </cofactor>
</comment>
<dbReference type="Pfam" id="PF00781">
    <property type="entry name" value="DAGK_cat"/>
    <property type="match status" value="1"/>
</dbReference>
<comment type="similarity">
    <text evidence="2">Belongs to the diacylglycerol/lipid kinase family.</text>
</comment>
<dbReference type="PANTHER" id="PTHR12358">
    <property type="entry name" value="SPHINGOSINE KINASE"/>
    <property type="match status" value="1"/>
</dbReference>
<keyword evidence="5" id="KW-1185">Reference proteome</keyword>
<keyword evidence="4" id="KW-0808">Transferase</keyword>
<organism evidence="4 5">
    <name type="scientific">Antrihabitans stalagmiti</name>
    <dbReference type="NCBI Taxonomy" id="2799499"/>
    <lineage>
        <taxon>Bacteria</taxon>
        <taxon>Bacillati</taxon>
        <taxon>Actinomycetota</taxon>
        <taxon>Actinomycetes</taxon>
        <taxon>Mycobacteriales</taxon>
        <taxon>Nocardiaceae</taxon>
        <taxon>Antrihabitans</taxon>
    </lineage>
</organism>
<dbReference type="GO" id="GO:0004143">
    <property type="term" value="F:ATP-dependent diacylglycerol kinase activity"/>
    <property type="evidence" value="ECO:0007669"/>
    <property type="project" value="TreeGrafter"/>
</dbReference>
<dbReference type="SUPFAM" id="SSF111331">
    <property type="entry name" value="NAD kinase/diacylglycerol kinase-like"/>
    <property type="match status" value="1"/>
</dbReference>
<dbReference type="PROSITE" id="PS50146">
    <property type="entry name" value="DAGK"/>
    <property type="match status" value="1"/>
</dbReference>